<dbReference type="Proteomes" id="UP000439903">
    <property type="component" value="Unassembled WGS sequence"/>
</dbReference>
<sequence length="545" mass="62917">MPWDTYFDKTLPEEYRFLDFYKYRQGQEDFTFSFQKEASRLRKSLDLLILNGSKEAKNNANRLKQSFEGHRGHCKDIDVLWNNIENDLVDTTIKTREKELHLAEIGAACSVMNSTTTVLQSAIGRVDTTLKSVGKRPSELVNDDCTKKIKHIEDSPTAANSELECDYGETDTDGQYDADEANEIQCLTEGEIVIRGQLLTILNLIKKDDVNLGKTHMTSVCLNQIIDFSDVEIKRLIEKYLNNEQQEWLYSVLMKKSWNPSDDYKQYIEQFREGVCNRAQVPMLVRKTFVEERFDPYFNEGHDIVQHIFTHCSVRLEAPRSYQPLRLERSYSIDTVVYIINRIFRMHQDVINCGWIEITTPSTKKRKFDGVLKIERGKGRIVIAIIEFSKGIQASLTKEGDDHVKLCRNAMRNLNCLLQSVSKEKARIYLIQSANGYIKVEYLMRPLPGVYILDKFTEIKIPESFDEFEALAEKFTELMNFQADVLSTVRSFNKSIQTKENIHIFTTSVKDTPQKGPPKKQEISEYQPSSPRSPCPGDPESPLME</sequence>
<dbReference type="OrthoDB" id="2397787at2759"/>
<proteinExistence type="predicted"/>
<keyword evidence="3" id="KW-1185">Reference proteome</keyword>
<name>A0A8H3ZY70_GIGMA</name>
<gene>
    <name evidence="2" type="ORF">F8M41_014088</name>
</gene>
<reference evidence="2 3" key="1">
    <citation type="journal article" date="2019" name="Environ. Microbiol.">
        <title>At the nexus of three kingdoms: the genome of the mycorrhizal fungus Gigaspora margarita provides insights into plant, endobacterial and fungal interactions.</title>
        <authorList>
            <person name="Venice F."/>
            <person name="Ghignone S."/>
            <person name="Salvioli di Fossalunga A."/>
            <person name="Amselem J."/>
            <person name="Novero M."/>
            <person name="Xianan X."/>
            <person name="Sedzielewska Toro K."/>
            <person name="Morin E."/>
            <person name="Lipzen A."/>
            <person name="Grigoriev I.V."/>
            <person name="Henrissat B."/>
            <person name="Martin F.M."/>
            <person name="Bonfante P."/>
        </authorList>
    </citation>
    <scope>NUCLEOTIDE SEQUENCE [LARGE SCALE GENOMIC DNA]</scope>
    <source>
        <strain evidence="2 3">BEG34</strain>
    </source>
</reference>
<evidence type="ECO:0000256" key="1">
    <source>
        <dbReference type="SAM" id="MobiDB-lite"/>
    </source>
</evidence>
<comment type="caution">
    <text evidence="2">The sequence shown here is derived from an EMBL/GenBank/DDBJ whole genome shotgun (WGS) entry which is preliminary data.</text>
</comment>
<accession>A0A8H3ZY70</accession>
<protein>
    <submittedName>
        <fullName evidence="2">Uncharacterized protein</fullName>
    </submittedName>
</protein>
<feature type="region of interest" description="Disordered" evidence="1">
    <location>
        <begin position="507"/>
        <end position="545"/>
    </location>
</feature>
<dbReference type="AlphaFoldDB" id="A0A8H3ZY70"/>
<organism evidence="2 3">
    <name type="scientific">Gigaspora margarita</name>
    <dbReference type="NCBI Taxonomy" id="4874"/>
    <lineage>
        <taxon>Eukaryota</taxon>
        <taxon>Fungi</taxon>
        <taxon>Fungi incertae sedis</taxon>
        <taxon>Mucoromycota</taxon>
        <taxon>Glomeromycotina</taxon>
        <taxon>Glomeromycetes</taxon>
        <taxon>Diversisporales</taxon>
        <taxon>Gigasporaceae</taxon>
        <taxon>Gigaspora</taxon>
    </lineage>
</organism>
<evidence type="ECO:0000313" key="3">
    <source>
        <dbReference type="Proteomes" id="UP000439903"/>
    </source>
</evidence>
<dbReference type="EMBL" id="WTPW01002867">
    <property type="protein sequence ID" value="KAF0361916.1"/>
    <property type="molecule type" value="Genomic_DNA"/>
</dbReference>
<evidence type="ECO:0000313" key="2">
    <source>
        <dbReference type="EMBL" id="KAF0361916.1"/>
    </source>
</evidence>